<keyword evidence="4" id="KW-0804">Transcription</keyword>
<name>A0AB39SS49_9ACTN</name>
<organism evidence="6">
    <name type="scientific">Streptomyces sp. R44</name>
    <dbReference type="NCBI Taxonomy" id="3238633"/>
    <lineage>
        <taxon>Bacteria</taxon>
        <taxon>Bacillati</taxon>
        <taxon>Actinomycetota</taxon>
        <taxon>Actinomycetes</taxon>
        <taxon>Kitasatosporales</taxon>
        <taxon>Streptomycetaceae</taxon>
        <taxon>Streptomyces</taxon>
    </lineage>
</organism>
<dbReference type="PANTHER" id="PTHR30146">
    <property type="entry name" value="LACI-RELATED TRANSCRIPTIONAL REPRESSOR"/>
    <property type="match status" value="1"/>
</dbReference>
<reference evidence="6" key="1">
    <citation type="submission" date="2024-07" db="EMBL/GenBank/DDBJ databases">
        <authorList>
            <person name="Yu S.T."/>
        </authorList>
    </citation>
    <scope>NUCLEOTIDE SEQUENCE</scope>
    <source>
        <strain evidence="6">R44</strain>
    </source>
</reference>
<dbReference type="InterPro" id="IPR010982">
    <property type="entry name" value="Lambda_DNA-bd_dom_sf"/>
</dbReference>
<dbReference type="EMBL" id="CP163444">
    <property type="protein sequence ID" value="XDQ69970.1"/>
    <property type="molecule type" value="Genomic_DNA"/>
</dbReference>
<dbReference type="AlphaFoldDB" id="A0AB39SS49"/>
<evidence type="ECO:0000256" key="1">
    <source>
        <dbReference type="ARBA" id="ARBA00022491"/>
    </source>
</evidence>
<accession>A0AB39SS49</accession>
<dbReference type="PANTHER" id="PTHR30146:SF148">
    <property type="entry name" value="HTH-TYPE TRANSCRIPTIONAL REPRESSOR PURR-RELATED"/>
    <property type="match status" value="1"/>
</dbReference>
<keyword evidence="2" id="KW-0805">Transcription regulation</keyword>
<dbReference type="InterPro" id="IPR000843">
    <property type="entry name" value="HTH_LacI"/>
</dbReference>
<dbReference type="Pfam" id="PF00356">
    <property type="entry name" value="LacI"/>
    <property type="match status" value="1"/>
</dbReference>
<sequence length="333" mass="35862">MEQQPVTMSEVARVAGVSVTTVSYVLSGKRPVAPATREAVQAAVAQLGFRLNTVAQSLRTGRSSTAALIIPDIANPFYAELARGLQDTLHEERLHVVVCNTNADRAEELSYLDDLLKRRIDGVVITPQWLTPDDLGPLRAAGIPVVISADSGLDDPDLDLVRADSREAIDQAVGHLVRQGHRRLGMVVGPSGTPNGDPRLALFRAAARRHGLELPADLVVRGKHTRETGAAGLRRLMARPQPPTAIACVNDRSAIGVLEAAEEMGIKIPSDLALIGHDDIEVASLVRPRLSTIRYPAYEVGATCGRLLLERLDGRVDPVQVALRTRLVLRESA</sequence>
<dbReference type="CDD" id="cd06267">
    <property type="entry name" value="PBP1_LacI_sugar_binding-like"/>
    <property type="match status" value="1"/>
</dbReference>
<dbReference type="InterPro" id="IPR046335">
    <property type="entry name" value="LacI/GalR-like_sensor"/>
</dbReference>
<keyword evidence="3 6" id="KW-0238">DNA-binding</keyword>
<dbReference type="CDD" id="cd01392">
    <property type="entry name" value="HTH_LacI"/>
    <property type="match status" value="1"/>
</dbReference>
<dbReference type="PROSITE" id="PS50932">
    <property type="entry name" value="HTH_LACI_2"/>
    <property type="match status" value="1"/>
</dbReference>
<evidence type="ECO:0000256" key="3">
    <source>
        <dbReference type="ARBA" id="ARBA00023125"/>
    </source>
</evidence>
<dbReference type="SUPFAM" id="SSF47413">
    <property type="entry name" value="lambda repressor-like DNA-binding domains"/>
    <property type="match status" value="1"/>
</dbReference>
<protein>
    <submittedName>
        <fullName evidence="6">LacI family DNA-binding transcriptional regulator</fullName>
    </submittedName>
</protein>
<dbReference type="PROSITE" id="PS00356">
    <property type="entry name" value="HTH_LACI_1"/>
    <property type="match status" value="1"/>
</dbReference>
<feature type="domain" description="HTH lacI-type" evidence="5">
    <location>
        <begin position="6"/>
        <end position="60"/>
    </location>
</feature>
<proteinExistence type="predicted"/>
<evidence type="ECO:0000313" key="6">
    <source>
        <dbReference type="EMBL" id="XDQ69970.1"/>
    </source>
</evidence>
<dbReference type="Pfam" id="PF13377">
    <property type="entry name" value="Peripla_BP_3"/>
    <property type="match status" value="1"/>
</dbReference>
<dbReference type="GO" id="GO:0000976">
    <property type="term" value="F:transcription cis-regulatory region binding"/>
    <property type="evidence" value="ECO:0007669"/>
    <property type="project" value="TreeGrafter"/>
</dbReference>
<dbReference type="InterPro" id="IPR028082">
    <property type="entry name" value="Peripla_BP_I"/>
</dbReference>
<evidence type="ECO:0000256" key="4">
    <source>
        <dbReference type="ARBA" id="ARBA00023163"/>
    </source>
</evidence>
<evidence type="ECO:0000259" key="5">
    <source>
        <dbReference type="PROSITE" id="PS50932"/>
    </source>
</evidence>
<gene>
    <name evidence="6" type="ORF">AB5J54_05275</name>
</gene>
<evidence type="ECO:0000256" key="2">
    <source>
        <dbReference type="ARBA" id="ARBA00023015"/>
    </source>
</evidence>
<dbReference type="RefSeq" id="WP_369142717.1">
    <property type="nucleotide sequence ID" value="NZ_CP163444.1"/>
</dbReference>
<keyword evidence="1" id="KW-0678">Repressor</keyword>
<dbReference type="Gene3D" id="3.40.50.2300">
    <property type="match status" value="2"/>
</dbReference>
<dbReference type="SMART" id="SM00354">
    <property type="entry name" value="HTH_LACI"/>
    <property type="match status" value="1"/>
</dbReference>
<dbReference type="SUPFAM" id="SSF53822">
    <property type="entry name" value="Periplasmic binding protein-like I"/>
    <property type="match status" value="1"/>
</dbReference>
<dbReference type="GO" id="GO:0003700">
    <property type="term" value="F:DNA-binding transcription factor activity"/>
    <property type="evidence" value="ECO:0007669"/>
    <property type="project" value="TreeGrafter"/>
</dbReference>
<dbReference type="Gene3D" id="1.10.260.40">
    <property type="entry name" value="lambda repressor-like DNA-binding domains"/>
    <property type="match status" value="1"/>
</dbReference>